<dbReference type="Pfam" id="PF13508">
    <property type="entry name" value="Acetyltransf_7"/>
    <property type="match status" value="1"/>
</dbReference>
<dbReference type="OrthoDB" id="9803233at2"/>
<gene>
    <name evidence="4" type="ORF">CA260_12810</name>
</gene>
<name>A0A328P475_9GAMM</name>
<comment type="caution">
    <text evidence="4">The sequence shown here is derived from an EMBL/GenBank/DDBJ whole genome shotgun (WGS) entry which is preliminary data.</text>
</comment>
<dbReference type="EMBL" id="NFZS01000004">
    <property type="protein sequence ID" value="RAO74994.1"/>
    <property type="molecule type" value="Genomic_DNA"/>
</dbReference>
<reference evidence="4 5" key="1">
    <citation type="journal article" date="2018" name="Genet. Mol. Biol.">
        <title>The genome sequence of Dyella jiangningensis FCAV SCS01 from a lignocellulose-decomposing microbial consortium metagenome reveals potential for biotechnological applications.</title>
        <authorList>
            <person name="Desiderato J.G."/>
            <person name="Alvarenga D.O."/>
            <person name="Constancio M.T.L."/>
            <person name="Alves L.M.C."/>
            <person name="Varani A.M."/>
        </authorList>
    </citation>
    <scope>NUCLEOTIDE SEQUENCE [LARGE SCALE GENOMIC DNA]</scope>
    <source>
        <strain evidence="4 5">FCAV SCS01</strain>
    </source>
</reference>
<sequence>MLRVRQAGLSDAGVLTQLRCAFLEQELHQELPAGFADDLHGWIEEAVPEGRLLFWLAEVDGRAAGCVAVHPYTHLPSAYFRRGLGWYVLNMYVKPTHRRQGIANALLAAVGAAAREHEVDSMNLHSTAAAHKMYERFGFGTSVDAMNMTLHEDVVGLSEGEPGMRWGKSG</sequence>
<dbReference type="GO" id="GO:0016747">
    <property type="term" value="F:acyltransferase activity, transferring groups other than amino-acyl groups"/>
    <property type="evidence" value="ECO:0007669"/>
    <property type="project" value="InterPro"/>
</dbReference>
<evidence type="ECO:0000313" key="4">
    <source>
        <dbReference type="EMBL" id="RAO74994.1"/>
    </source>
</evidence>
<dbReference type="InterPro" id="IPR000182">
    <property type="entry name" value="GNAT_dom"/>
</dbReference>
<evidence type="ECO:0000256" key="1">
    <source>
        <dbReference type="ARBA" id="ARBA00022679"/>
    </source>
</evidence>
<dbReference type="RefSeq" id="WP_111983489.1">
    <property type="nucleotide sequence ID" value="NZ_NFZS01000004.1"/>
</dbReference>
<dbReference type="CDD" id="cd04301">
    <property type="entry name" value="NAT_SF"/>
    <property type="match status" value="1"/>
</dbReference>
<dbReference type="InterPro" id="IPR016181">
    <property type="entry name" value="Acyl_CoA_acyltransferase"/>
</dbReference>
<protein>
    <recommendedName>
        <fullName evidence="3">N-acetyltransferase domain-containing protein</fullName>
    </recommendedName>
</protein>
<dbReference type="PANTHER" id="PTHR43877">
    <property type="entry name" value="AMINOALKYLPHOSPHONATE N-ACETYLTRANSFERASE-RELATED-RELATED"/>
    <property type="match status" value="1"/>
</dbReference>
<evidence type="ECO:0000313" key="5">
    <source>
        <dbReference type="Proteomes" id="UP000248926"/>
    </source>
</evidence>
<dbReference type="PROSITE" id="PS51186">
    <property type="entry name" value="GNAT"/>
    <property type="match status" value="1"/>
</dbReference>
<keyword evidence="1" id="KW-0808">Transferase</keyword>
<dbReference type="AlphaFoldDB" id="A0A328P475"/>
<proteinExistence type="predicted"/>
<dbReference type="InterPro" id="IPR050832">
    <property type="entry name" value="Bact_Acetyltransf"/>
</dbReference>
<keyword evidence="2" id="KW-0012">Acyltransferase</keyword>
<organism evidence="4 5">
    <name type="scientific">Dyella jiangningensis</name>
    <dbReference type="NCBI Taxonomy" id="1379159"/>
    <lineage>
        <taxon>Bacteria</taxon>
        <taxon>Pseudomonadati</taxon>
        <taxon>Pseudomonadota</taxon>
        <taxon>Gammaproteobacteria</taxon>
        <taxon>Lysobacterales</taxon>
        <taxon>Rhodanobacteraceae</taxon>
        <taxon>Dyella</taxon>
    </lineage>
</organism>
<evidence type="ECO:0000256" key="2">
    <source>
        <dbReference type="ARBA" id="ARBA00023315"/>
    </source>
</evidence>
<dbReference type="SUPFAM" id="SSF55729">
    <property type="entry name" value="Acyl-CoA N-acyltransferases (Nat)"/>
    <property type="match status" value="1"/>
</dbReference>
<dbReference type="Proteomes" id="UP000248926">
    <property type="component" value="Unassembled WGS sequence"/>
</dbReference>
<keyword evidence="5" id="KW-1185">Reference proteome</keyword>
<feature type="domain" description="N-acetyltransferase" evidence="3">
    <location>
        <begin position="2"/>
        <end position="161"/>
    </location>
</feature>
<accession>A0A328P475</accession>
<evidence type="ECO:0000259" key="3">
    <source>
        <dbReference type="PROSITE" id="PS51186"/>
    </source>
</evidence>
<dbReference type="Gene3D" id="3.40.630.30">
    <property type="match status" value="1"/>
</dbReference>